<evidence type="ECO:0000259" key="3">
    <source>
        <dbReference type="PROSITE" id="PS50878"/>
    </source>
</evidence>
<evidence type="ECO:0000256" key="2">
    <source>
        <dbReference type="SAM" id="MobiDB-lite"/>
    </source>
</evidence>
<dbReference type="Proteomes" id="UP000242715">
    <property type="component" value="Unassembled WGS sequence"/>
</dbReference>
<dbReference type="SUPFAM" id="SSF56672">
    <property type="entry name" value="DNA/RNA polymerases"/>
    <property type="match status" value="1"/>
</dbReference>
<gene>
    <name evidence="4" type="ORF">TSUD_22140</name>
</gene>
<dbReference type="PROSITE" id="PS50878">
    <property type="entry name" value="RT_POL"/>
    <property type="match status" value="1"/>
</dbReference>
<dbReference type="InterPro" id="IPR026960">
    <property type="entry name" value="RVT-Znf"/>
</dbReference>
<dbReference type="Pfam" id="PF14111">
    <property type="entry name" value="DUF4283"/>
    <property type="match status" value="1"/>
</dbReference>
<evidence type="ECO:0000313" key="4">
    <source>
        <dbReference type="EMBL" id="GAU31768.1"/>
    </source>
</evidence>
<sequence length="1601" mass="185999">MERLNLNEEEEIEIPEEEIARDGNTFNPELCLVGRFFTNKPVRTDMMMINMAGVWTPVKGVAIRDLGHGRFMFQFFHHLDLQKVLRGGPWFFNKHMLILGAMGEGDDPEQIPLNTVPFWVQVHQLPVGYMSKTVGKNVGDYVGELLEYDEKNSSDFWRKFMRIRVMVDVRKPLVKTKKIKKKGSEAITVNLKYEKLGIFCYYCGILGHTEDGCDKLFSVDTDDGVREWGPELRVEVRRRNQNGAGRWLRTEGQSSWHTPNQERERRALMVQLWGNQVNQLQRNEESLKKRYRNGRNKDDVATDNSNEVLAGRPAGSNESFELELSGSGPLEYSSYASSGGLAVLWKHPFHCNLINFSTNFINLEVNHPTYPKWRFTGFYGYPDTGRRTDSWNLLRTLAQDNSLPWCIMGDFNDLLSNEDKRSRVEHPPWRIRGFRNAVQESNLVDFPLIGYPFTWIRGRGGDDVKEERLDRAMVTQEWFDTFPNCQLHNVIADRSDHYPILLKLHESNRRITKRDFKFENSWLQEEDIEGVVTAGWERDGDGDLVARLQNCTNELNEWGRQLRNKYRVEIEDCRRELEFLRETEQHLEGNRYEEVRRRMSILLTQEEAFWKQRAKVYWLRDGDTNSRFFHATASAKRKRNEITKLINNEGEVVHTQHDICDVAMNYFNQLFSLNDNNINMSLDYINPSITAEQNMQLTAPFQVREFKEALFAMHSDKAPGPDGLNPAFYKRFWNMCGVELFNAGVLWLNRGVFPDEIVATNIVLIPKKENPESMSDLRPISLCNVLYKIISKVLANRLKPLLPQCISQEQSAFVENRSIIDNVMVATEIIHHMKCKTRGKMGEVALKIDISKAYDRVNWNYVKRIMTRMGFHDRWVNWMSMCMESVHYQVLVNGESVGPVRPKRGLRQGDPLSPYLFIICAEGLSGLLKKCEARGELHGIKVCRGAPLLTHLLFADDCFLFCRADENECNKLRDILRQYEEISGQAINLQKSEIFFSKNTKETVKNTIKQIFQVEEGLGSGKYLGLPSIVGRKKKAIFGYLRDRVWKRIQQWSGKHLSKAGREVLIKSVAQSIPTYCMSTFLLPTTLGEEIQRMINSFWWGTNRRQGRGINWLSWDKLTMRKEFGGMGFRHLYGFNLAMLGKQGWKLLTNQDTIVARIFKARYFPNCGASVMEVESIVWSEPWLRDEANSHVTSAMVQGWEHTRIIDLIHQGTKSWNWELIGRLFNARDKEEISRLPIVGMEGKDKRIWRYNNKGIYTVKSAYRFAMDTLINNEQYKIPGDWMLIWKLSIPQRVKIFLWRIAIGCLPTRDRLQSRGVQCTDLCPHCETTYENDWHLFVSCNKAHEVWREANLWDEVCSVVETVSCIKDFIFAALAALAEPRRSEFVMMLWCLWKCRNDKIWEDKVQPVRVGMQLARDMLYQWRNARRREDTTGHHDSHNVIQWQPPPIGKVKCNIDAALFNEQHKFGLGMCIRDDHGIFVKARTKWFHGSPPPVEAEAWALKEAITWMGELELSRVVIELDCLLVVNAIKSNSNNQSEFGHIISDCHRLLENYPNFEISFVKRQANFVAHSLARASKSYASTHTFNLIPSCIATHLIHEII</sequence>
<dbReference type="PANTHER" id="PTHR33116:SF86">
    <property type="entry name" value="REVERSE TRANSCRIPTASE DOMAIN-CONTAINING PROTEIN"/>
    <property type="match status" value="1"/>
</dbReference>
<proteinExistence type="predicted"/>
<dbReference type="SUPFAM" id="SSF56219">
    <property type="entry name" value="DNase I-like"/>
    <property type="match status" value="1"/>
</dbReference>
<dbReference type="GO" id="GO:0004523">
    <property type="term" value="F:RNA-DNA hybrid ribonuclease activity"/>
    <property type="evidence" value="ECO:0007669"/>
    <property type="project" value="InterPro"/>
</dbReference>
<dbReference type="Gene3D" id="3.30.420.10">
    <property type="entry name" value="Ribonuclease H-like superfamily/Ribonuclease H"/>
    <property type="match status" value="1"/>
</dbReference>
<keyword evidence="1" id="KW-0175">Coiled coil</keyword>
<dbReference type="InterPro" id="IPR005135">
    <property type="entry name" value="Endo/exonuclease/phosphatase"/>
</dbReference>
<name>A0A2Z6MI92_TRISU</name>
<evidence type="ECO:0000256" key="1">
    <source>
        <dbReference type="SAM" id="Coils"/>
    </source>
</evidence>
<dbReference type="Pfam" id="PF13456">
    <property type="entry name" value="RVT_3"/>
    <property type="match status" value="1"/>
</dbReference>
<dbReference type="OrthoDB" id="428918at2759"/>
<dbReference type="SUPFAM" id="SSF53098">
    <property type="entry name" value="Ribonuclease H-like"/>
    <property type="match status" value="1"/>
</dbReference>
<dbReference type="InterPro" id="IPR000477">
    <property type="entry name" value="RT_dom"/>
</dbReference>
<feature type="domain" description="Reverse transcriptase" evidence="3">
    <location>
        <begin position="746"/>
        <end position="1057"/>
    </location>
</feature>
<organism evidence="4 5">
    <name type="scientific">Trifolium subterraneum</name>
    <name type="common">Subterranean clover</name>
    <dbReference type="NCBI Taxonomy" id="3900"/>
    <lineage>
        <taxon>Eukaryota</taxon>
        <taxon>Viridiplantae</taxon>
        <taxon>Streptophyta</taxon>
        <taxon>Embryophyta</taxon>
        <taxon>Tracheophyta</taxon>
        <taxon>Spermatophyta</taxon>
        <taxon>Magnoliopsida</taxon>
        <taxon>eudicotyledons</taxon>
        <taxon>Gunneridae</taxon>
        <taxon>Pentapetalae</taxon>
        <taxon>rosids</taxon>
        <taxon>fabids</taxon>
        <taxon>Fabales</taxon>
        <taxon>Fabaceae</taxon>
        <taxon>Papilionoideae</taxon>
        <taxon>50 kb inversion clade</taxon>
        <taxon>NPAAA clade</taxon>
        <taxon>Hologalegina</taxon>
        <taxon>IRL clade</taxon>
        <taxon>Trifolieae</taxon>
        <taxon>Trifolium</taxon>
    </lineage>
</organism>
<dbReference type="GO" id="GO:0003676">
    <property type="term" value="F:nucleic acid binding"/>
    <property type="evidence" value="ECO:0007669"/>
    <property type="project" value="InterPro"/>
</dbReference>
<dbReference type="InterPro" id="IPR025558">
    <property type="entry name" value="DUF4283"/>
</dbReference>
<dbReference type="Gene3D" id="3.60.10.10">
    <property type="entry name" value="Endonuclease/exonuclease/phosphatase"/>
    <property type="match status" value="1"/>
</dbReference>
<dbReference type="EMBL" id="DF973468">
    <property type="protein sequence ID" value="GAU31768.1"/>
    <property type="molecule type" value="Genomic_DNA"/>
</dbReference>
<evidence type="ECO:0000313" key="5">
    <source>
        <dbReference type="Proteomes" id="UP000242715"/>
    </source>
</evidence>
<protein>
    <recommendedName>
        <fullName evidence="3">Reverse transcriptase domain-containing protein</fullName>
    </recommendedName>
</protein>
<dbReference type="CDD" id="cd01650">
    <property type="entry name" value="RT_nLTR_like"/>
    <property type="match status" value="1"/>
</dbReference>
<reference evidence="5" key="1">
    <citation type="journal article" date="2017" name="Front. Plant Sci.">
        <title>Climate Clever Clovers: New Paradigm to Reduce the Environmental Footprint of Ruminants by Breeding Low Methanogenic Forages Utilizing Haplotype Variation.</title>
        <authorList>
            <person name="Kaur P."/>
            <person name="Appels R."/>
            <person name="Bayer P.E."/>
            <person name="Keeble-Gagnere G."/>
            <person name="Wang J."/>
            <person name="Hirakawa H."/>
            <person name="Shirasawa K."/>
            <person name="Vercoe P."/>
            <person name="Stefanova K."/>
            <person name="Durmic Z."/>
            <person name="Nichols P."/>
            <person name="Revell C."/>
            <person name="Isobe S.N."/>
            <person name="Edwards D."/>
            <person name="Erskine W."/>
        </authorList>
    </citation>
    <scope>NUCLEOTIDE SEQUENCE [LARGE SCALE GENOMIC DNA]</scope>
    <source>
        <strain evidence="5">cv. Daliak</strain>
    </source>
</reference>
<dbReference type="PANTHER" id="PTHR33116">
    <property type="entry name" value="REVERSE TRANSCRIPTASE ZINC-BINDING DOMAIN-CONTAINING PROTEIN-RELATED-RELATED"/>
    <property type="match status" value="1"/>
</dbReference>
<dbReference type="Pfam" id="PF14392">
    <property type="entry name" value="zf-CCHC_4"/>
    <property type="match status" value="1"/>
</dbReference>
<keyword evidence="5" id="KW-1185">Reference proteome</keyword>
<dbReference type="InterPro" id="IPR036397">
    <property type="entry name" value="RNaseH_sf"/>
</dbReference>
<feature type="coiled-coil region" evidence="1">
    <location>
        <begin position="563"/>
        <end position="590"/>
    </location>
</feature>
<dbReference type="InterPro" id="IPR012337">
    <property type="entry name" value="RNaseH-like_sf"/>
</dbReference>
<dbReference type="Pfam" id="PF13966">
    <property type="entry name" value="zf-RVT"/>
    <property type="match status" value="1"/>
</dbReference>
<dbReference type="Pfam" id="PF03372">
    <property type="entry name" value="Exo_endo_phos"/>
    <property type="match status" value="1"/>
</dbReference>
<dbReference type="InterPro" id="IPR025836">
    <property type="entry name" value="Zn_knuckle_CX2CX4HX4C"/>
</dbReference>
<dbReference type="InterPro" id="IPR002156">
    <property type="entry name" value="RNaseH_domain"/>
</dbReference>
<dbReference type="InterPro" id="IPR036691">
    <property type="entry name" value="Endo/exonu/phosph_ase_sf"/>
</dbReference>
<dbReference type="CDD" id="cd06222">
    <property type="entry name" value="RNase_H_like"/>
    <property type="match status" value="1"/>
</dbReference>
<dbReference type="Pfam" id="PF00078">
    <property type="entry name" value="RVT_1"/>
    <property type="match status" value="1"/>
</dbReference>
<dbReference type="InterPro" id="IPR044730">
    <property type="entry name" value="RNase_H-like_dom_plant"/>
</dbReference>
<feature type="region of interest" description="Disordered" evidence="2">
    <location>
        <begin position="293"/>
        <end position="313"/>
    </location>
</feature>
<dbReference type="InterPro" id="IPR043502">
    <property type="entry name" value="DNA/RNA_pol_sf"/>
</dbReference>
<accession>A0A2Z6MI92</accession>